<organism evidence="9 10">
    <name type="scientific">Butyrivibrio proteoclasticus (strain ATCC 51982 / DSM 14932 / B316)</name>
    <name type="common">Clostridium proteoclasticum</name>
    <dbReference type="NCBI Taxonomy" id="515622"/>
    <lineage>
        <taxon>Bacteria</taxon>
        <taxon>Bacillati</taxon>
        <taxon>Bacillota</taxon>
        <taxon>Clostridia</taxon>
        <taxon>Lachnospirales</taxon>
        <taxon>Lachnospiraceae</taxon>
        <taxon>Butyrivibrio</taxon>
    </lineage>
</organism>
<feature type="domain" description="AlgX/AlgJ SGNH hydrolase-like" evidence="8">
    <location>
        <begin position="119"/>
        <end position="219"/>
    </location>
</feature>
<keyword evidence="4" id="KW-0732">Signal</keyword>
<keyword evidence="7" id="KW-0812">Transmembrane</keyword>
<dbReference type="UniPathway" id="UPA00286"/>
<evidence type="ECO:0000256" key="1">
    <source>
        <dbReference type="ARBA" id="ARBA00004418"/>
    </source>
</evidence>
<dbReference type="RefSeq" id="WP_013280907.1">
    <property type="nucleotide sequence ID" value="NC_014387.1"/>
</dbReference>
<dbReference type="Pfam" id="PF16822">
    <property type="entry name" value="ALGX"/>
    <property type="match status" value="1"/>
</dbReference>
<dbReference type="AlphaFoldDB" id="E0RWF5"/>
<dbReference type="InterPro" id="IPR031811">
    <property type="entry name" value="ALGX/ALGJ_SGNH-like"/>
</dbReference>
<dbReference type="eggNOG" id="ENOG502ZAW2">
    <property type="taxonomic scope" value="Bacteria"/>
</dbReference>
<dbReference type="HOGENOM" id="CLU_049313_0_0_9"/>
<accession>E0RWF5</accession>
<evidence type="ECO:0000256" key="3">
    <source>
        <dbReference type="ARBA" id="ARBA00022679"/>
    </source>
</evidence>
<keyword evidence="7" id="KW-1133">Transmembrane helix</keyword>
<keyword evidence="6" id="KW-0016">Alginate biosynthesis</keyword>
<evidence type="ECO:0000256" key="4">
    <source>
        <dbReference type="ARBA" id="ARBA00022729"/>
    </source>
</evidence>
<protein>
    <recommendedName>
        <fullName evidence="8">AlgX/AlgJ SGNH hydrolase-like domain-containing protein</fullName>
    </recommendedName>
</protein>
<proteinExistence type="predicted"/>
<comment type="pathway">
    <text evidence="2">Glycan biosynthesis; alginate biosynthesis.</text>
</comment>
<keyword evidence="3" id="KW-0808">Transferase</keyword>
<dbReference type="GO" id="GO:0016740">
    <property type="term" value="F:transferase activity"/>
    <property type="evidence" value="ECO:0007669"/>
    <property type="project" value="UniProtKB-KW"/>
</dbReference>
<keyword evidence="5" id="KW-0574">Periplasm</keyword>
<dbReference type="Proteomes" id="UP000001299">
    <property type="component" value="Chromosome 1"/>
</dbReference>
<dbReference type="STRING" id="515622.bpr_I1516"/>
<evidence type="ECO:0000256" key="7">
    <source>
        <dbReference type="SAM" id="Phobius"/>
    </source>
</evidence>
<dbReference type="GO" id="GO:0042121">
    <property type="term" value="P:alginic acid biosynthetic process"/>
    <property type="evidence" value="ECO:0007669"/>
    <property type="project" value="UniProtKB-UniPathway"/>
</dbReference>
<keyword evidence="7" id="KW-0472">Membrane</keyword>
<comment type="subcellular location">
    <subcellularLocation>
        <location evidence="1">Periplasm</location>
    </subcellularLocation>
</comment>
<keyword evidence="10" id="KW-1185">Reference proteome</keyword>
<feature type="transmembrane region" description="Helical" evidence="7">
    <location>
        <begin position="7"/>
        <end position="26"/>
    </location>
</feature>
<evidence type="ECO:0000256" key="2">
    <source>
        <dbReference type="ARBA" id="ARBA00005182"/>
    </source>
</evidence>
<evidence type="ECO:0000313" key="9">
    <source>
        <dbReference type="EMBL" id="ADL34253.1"/>
    </source>
</evidence>
<dbReference type="KEGG" id="bpb:bpr_I1516"/>
<name>E0RWF5_BUTPB</name>
<dbReference type="GO" id="GO:0042597">
    <property type="term" value="C:periplasmic space"/>
    <property type="evidence" value="ECO:0007669"/>
    <property type="project" value="UniProtKB-SubCell"/>
</dbReference>
<sequence length="406" mass="46966">MKNIEKYVFTAIFIAGVGIYSVLSIVNASEQIYECCSETQIESTDDAKKVISDIEDEMVSNVAARYGVIEIYGETNKLLGKNEINGFEYVRDKNGFLSLGNFWNEVHDTDVKPLAVETEHFYESLKKKGINMLYVSFPQKVSDEWTDGYSGIPYDDFSYKNNMFMIQMRKYRIPNLDLTKTLEESGLPYEEMFFKTDHHWTSKAAFLGFQAILDKLDEMGVELDPNGYYRNFDNYKVIHYEDMMLGSSGRSVGQRYAGGRENFDLYYIDDDTEYEFTYGDNKTIYGKASETIIDFNVPEKIEKEPDSIYTLSMYDMYMRGIRPKVRIDNINSQGPKVLMITDSYASPIGAWLAPMCSRLDFLWANRNDDEAIDRYIEENDYDLVIVGLYPNDVNSEFIRFSSSDDN</sequence>
<evidence type="ECO:0000256" key="5">
    <source>
        <dbReference type="ARBA" id="ARBA00022764"/>
    </source>
</evidence>
<evidence type="ECO:0000259" key="8">
    <source>
        <dbReference type="Pfam" id="PF16822"/>
    </source>
</evidence>
<evidence type="ECO:0000313" key="10">
    <source>
        <dbReference type="Proteomes" id="UP000001299"/>
    </source>
</evidence>
<gene>
    <name evidence="9" type="ordered locus">bpr_I1516</name>
</gene>
<reference evidence="9 10" key="1">
    <citation type="journal article" date="2010" name="PLoS ONE">
        <title>The glycobiome of the rumen bacterium Butyrivibrio proteoclasticus B316(T) highlights adaptation to a polysaccharide-rich environment.</title>
        <authorList>
            <person name="Kelly W.J."/>
            <person name="Leahy S.C."/>
            <person name="Altermann E."/>
            <person name="Yeoman C.J."/>
            <person name="Dunne J.C."/>
            <person name="Kong Z."/>
            <person name="Pacheco D.M."/>
            <person name="Li D."/>
            <person name="Noel S.J."/>
            <person name="Moon C.D."/>
            <person name="Cookson A.L."/>
            <person name="Attwood G.T."/>
        </authorList>
    </citation>
    <scope>NUCLEOTIDE SEQUENCE [LARGE SCALE GENOMIC DNA]</scope>
    <source>
        <strain evidence="10">ATCC 51982 / DSM 14932 / B316</strain>
    </source>
</reference>
<dbReference type="EMBL" id="CP001810">
    <property type="protein sequence ID" value="ADL34253.1"/>
    <property type="molecule type" value="Genomic_DNA"/>
</dbReference>
<evidence type="ECO:0000256" key="6">
    <source>
        <dbReference type="ARBA" id="ARBA00022841"/>
    </source>
</evidence>